<reference evidence="4" key="1">
    <citation type="journal article" date="2019" name="Int. J. Syst. Evol. Microbiol.">
        <title>The Global Catalogue of Microorganisms (GCM) 10K type strain sequencing project: providing services to taxonomists for standard genome sequencing and annotation.</title>
        <authorList>
            <consortium name="The Broad Institute Genomics Platform"/>
            <consortium name="The Broad Institute Genome Sequencing Center for Infectious Disease"/>
            <person name="Wu L."/>
            <person name="Ma J."/>
        </authorList>
    </citation>
    <scope>NUCLEOTIDE SEQUENCE [LARGE SCALE GENOMIC DNA]</scope>
    <source>
        <strain evidence="4">JCM 17810</strain>
    </source>
</reference>
<gene>
    <name evidence="3" type="ORF">GCM10023169_02250</name>
</gene>
<name>A0ABP8KU24_9MICO</name>
<proteinExistence type="predicted"/>
<dbReference type="InterPro" id="IPR011576">
    <property type="entry name" value="Pyridox_Oxase_N"/>
</dbReference>
<dbReference type="NCBIfam" id="TIGR03666">
    <property type="entry name" value="Rv2061_F420"/>
    <property type="match status" value="1"/>
</dbReference>
<evidence type="ECO:0000313" key="4">
    <source>
        <dbReference type="Proteomes" id="UP001500622"/>
    </source>
</evidence>
<evidence type="ECO:0000259" key="2">
    <source>
        <dbReference type="Pfam" id="PF01243"/>
    </source>
</evidence>
<protein>
    <recommendedName>
        <fullName evidence="2">Pyridoxamine 5'-phosphate oxidase N-terminal domain-containing protein</fullName>
    </recommendedName>
</protein>
<keyword evidence="4" id="KW-1185">Reference proteome</keyword>
<dbReference type="Proteomes" id="UP001500622">
    <property type="component" value="Unassembled WGS sequence"/>
</dbReference>
<dbReference type="PANTHER" id="PTHR35176">
    <property type="entry name" value="HEME OXYGENASE HI_0854-RELATED"/>
    <property type="match status" value="1"/>
</dbReference>
<dbReference type="RefSeq" id="WP_345214649.1">
    <property type="nucleotide sequence ID" value="NZ_BAABGN010000001.1"/>
</dbReference>
<dbReference type="InterPro" id="IPR019965">
    <property type="entry name" value="PPOX_F420-dep_Rv2061_put"/>
</dbReference>
<keyword evidence="1" id="KW-0560">Oxidoreductase</keyword>
<dbReference type="Pfam" id="PF01243">
    <property type="entry name" value="PNPOx_N"/>
    <property type="match status" value="1"/>
</dbReference>
<accession>A0ABP8KU24</accession>
<sequence length="131" mass="14873">MPMQFRDDPAGDQFFALTTYRKDGSGVSGPIWLAPDNGHWYGYTPGHSWKVRRLRRDPRVEIAASDFHGEPREPARAGRARILTGRDRRLAMRALTAKYGMQFRIFRLVTLLGRPRRRGGPPVGLEIALDA</sequence>
<dbReference type="Gene3D" id="2.30.110.10">
    <property type="entry name" value="Electron Transport, Fmn-binding Protein, Chain A"/>
    <property type="match status" value="1"/>
</dbReference>
<evidence type="ECO:0000256" key="1">
    <source>
        <dbReference type="ARBA" id="ARBA00023002"/>
    </source>
</evidence>
<evidence type="ECO:0000313" key="3">
    <source>
        <dbReference type="EMBL" id="GAA4415683.1"/>
    </source>
</evidence>
<dbReference type="InterPro" id="IPR012349">
    <property type="entry name" value="Split_barrel_FMN-bd"/>
</dbReference>
<comment type="caution">
    <text evidence="3">The sequence shown here is derived from an EMBL/GenBank/DDBJ whole genome shotgun (WGS) entry which is preliminary data.</text>
</comment>
<organism evidence="3 4">
    <name type="scientific">Georgenia halophila</name>
    <dbReference type="NCBI Taxonomy" id="620889"/>
    <lineage>
        <taxon>Bacteria</taxon>
        <taxon>Bacillati</taxon>
        <taxon>Actinomycetota</taxon>
        <taxon>Actinomycetes</taxon>
        <taxon>Micrococcales</taxon>
        <taxon>Bogoriellaceae</taxon>
        <taxon>Georgenia</taxon>
    </lineage>
</organism>
<dbReference type="InterPro" id="IPR052019">
    <property type="entry name" value="F420H2_bilvrd_red/Heme_oxyg"/>
</dbReference>
<feature type="domain" description="Pyridoxamine 5'-phosphate oxidase N-terminal" evidence="2">
    <location>
        <begin position="9"/>
        <end position="103"/>
    </location>
</feature>
<dbReference type="SUPFAM" id="SSF50475">
    <property type="entry name" value="FMN-binding split barrel"/>
    <property type="match status" value="1"/>
</dbReference>
<dbReference type="PANTHER" id="PTHR35176:SF11">
    <property type="entry name" value="PYRIDOXAMINE 5'-PHOSPHATE OXIDASE FAMILY PROTEIN"/>
    <property type="match status" value="1"/>
</dbReference>
<dbReference type="EMBL" id="BAABGN010000001">
    <property type="protein sequence ID" value="GAA4415683.1"/>
    <property type="molecule type" value="Genomic_DNA"/>
</dbReference>